<dbReference type="CDD" id="cd00093">
    <property type="entry name" value="HTH_XRE"/>
    <property type="match status" value="1"/>
</dbReference>
<comment type="caution">
    <text evidence="3">The sequence shown here is derived from an EMBL/GenBank/DDBJ whole genome shotgun (WGS) entry which is preliminary data.</text>
</comment>
<reference evidence="3 4" key="1">
    <citation type="journal article" date="2016" name="Nat. Commun.">
        <title>Thousands of microbial genomes shed light on interconnected biogeochemical processes in an aquifer system.</title>
        <authorList>
            <person name="Anantharaman K."/>
            <person name="Brown C.T."/>
            <person name="Hug L.A."/>
            <person name="Sharon I."/>
            <person name="Castelle C.J."/>
            <person name="Probst A.J."/>
            <person name="Thomas B.C."/>
            <person name="Singh A."/>
            <person name="Wilkins M.J."/>
            <person name="Karaoz U."/>
            <person name="Brodie E.L."/>
            <person name="Williams K.H."/>
            <person name="Hubbard S.S."/>
            <person name="Banfield J.F."/>
        </authorList>
    </citation>
    <scope>NUCLEOTIDE SEQUENCE [LARGE SCALE GENOMIC DNA]</scope>
</reference>
<organism evidence="3 4">
    <name type="scientific">Candidatus Azambacteria bacterium RIFCSPLOWO2_01_FULL_46_25</name>
    <dbReference type="NCBI Taxonomy" id="1797298"/>
    <lineage>
        <taxon>Bacteria</taxon>
        <taxon>Candidatus Azamiibacteriota</taxon>
    </lineage>
</organism>
<gene>
    <name evidence="3" type="ORF">A2988_00320</name>
</gene>
<evidence type="ECO:0000313" key="4">
    <source>
        <dbReference type="Proteomes" id="UP000176650"/>
    </source>
</evidence>
<dbReference type="SUPFAM" id="SSF47413">
    <property type="entry name" value="lambda repressor-like DNA-binding domains"/>
    <property type="match status" value="1"/>
</dbReference>
<dbReference type="STRING" id="1797298.A2988_00320"/>
<evidence type="ECO:0000259" key="2">
    <source>
        <dbReference type="PROSITE" id="PS50943"/>
    </source>
</evidence>
<proteinExistence type="predicted"/>
<dbReference type="EMBL" id="MEYS01000002">
    <property type="protein sequence ID" value="OGD33924.1"/>
    <property type="molecule type" value="Genomic_DNA"/>
</dbReference>
<dbReference type="GO" id="GO:0003677">
    <property type="term" value="F:DNA binding"/>
    <property type="evidence" value="ECO:0007669"/>
    <property type="project" value="UniProtKB-KW"/>
</dbReference>
<dbReference type="PANTHER" id="PTHR46558:SF4">
    <property type="entry name" value="DNA-BIDING PHAGE PROTEIN"/>
    <property type="match status" value="1"/>
</dbReference>
<evidence type="ECO:0000313" key="3">
    <source>
        <dbReference type="EMBL" id="OGD33924.1"/>
    </source>
</evidence>
<keyword evidence="1" id="KW-0238">DNA-binding</keyword>
<sequence>MKETVSNLVYEFRTKIGVTQEELAEKVGVTRQTIIAIEKGNYTPSVFLALKIAEFFKTSVKKAFYITYEK</sequence>
<dbReference type="AlphaFoldDB" id="A0A1F5BTL7"/>
<dbReference type="Pfam" id="PF01381">
    <property type="entry name" value="HTH_3"/>
    <property type="match status" value="1"/>
</dbReference>
<dbReference type="Proteomes" id="UP000176650">
    <property type="component" value="Unassembled WGS sequence"/>
</dbReference>
<accession>A0A1F5BTL7</accession>
<dbReference type="Gene3D" id="1.10.260.40">
    <property type="entry name" value="lambda repressor-like DNA-binding domains"/>
    <property type="match status" value="1"/>
</dbReference>
<dbReference type="InterPro" id="IPR001387">
    <property type="entry name" value="Cro/C1-type_HTH"/>
</dbReference>
<dbReference type="PANTHER" id="PTHR46558">
    <property type="entry name" value="TRACRIPTIONAL REGULATORY PROTEIN-RELATED-RELATED"/>
    <property type="match status" value="1"/>
</dbReference>
<protein>
    <recommendedName>
        <fullName evidence="2">HTH cro/C1-type domain-containing protein</fullName>
    </recommendedName>
</protein>
<dbReference type="SMART" id="SM00530">
    <property type="entry name" value="HTH_XRE"/>
    <property type="match status" value="1"/>
</dbReference>
<evidence type="ECO:0000256" key="1">
    <source>
        <dbReference type="ARBA" id="ARBA00023125"/>
    </source>
</evidence>
<name>A0A1F5BTL7_9BACT</name>
<dbReference type="InterPro" id="IPR010982">
    <property type="entry name" value="Lambda_DNA-bd_dom_sf"/>
</dbReference>
<feature type="domain" description="HTH cro/C1-type" evidence="2">
    <location>
        <begin position="9"/>
        <end position="63"/>
    </location>
</feature>
<dbReference type="PROSITE" id="PS50943">
    <property type="entry name" value="HTH_CROC1"/>
    <property type="match status" value="1"/>
</dbReference>